<dbReference type="RefSeq" id="WP_061490537.1">
    <property type="nucleotide sequence ID" value="NZ_LHZZ01000442.1"/>
</dbReference>
<evidence type="ECO:0000313" key="4">
    <source>
        <dbReference type="EMBL" id="KXV77322.1"/>
    </source>
</evidence>
<dbReference type="InterPro" id="IPR036086">
    <property type="entry name" value="ParB/Sulfiredoxin_sf"/>
</dbReference>
<dbReference type="InterPro" id="IPR004437">
    <property type="entry name" value="ParB/RepB/Spo0J"/>
</dbReference>
<reference evidence="4 5" key="1">
    <citation type="submission" date="2015-06" db="EMBL/GenBank/DDBJ databases">
        <title>Improved classification and identification of acetic acid bacteria using matrix-assisted laser desorption/ionization time-of-flight mass spectrometry; Gluconobacter nephelii and Gluconobacter uchimurae are later heterotypic synonyms of Gluconobacter japonicus and Gluconobacter oxydans, respectively.</title>
        <authorList>
            <person name="Li L."/>
            <person name="Cleenwerck I."/>
            <person name="De Vuyst L."/>
            <person name="Vandamme P."/>
        </authorList>
    </citation>
    <scope>NUCLEOTIDE SEQUENCE [LARGE SCALE GENOMIC DNA]</scope>
    <source>
        <strain evidence="4 5">LMG 1604</strain>
    </source>
</reference>
<dbReference type="EMBL" id="LHZZ01000442">
    <property type="protein sequence ID" value="KXV77322.1"/>
    <property type="molecule type" value="Genomic_DNA"/>
</dbReference>
<dbReference type="AlphaFoldDB" id="A0A149VB01"/>
<organism evidence="4 5">
    <name type="scientific">Acetobacter malorum</name>
    <dbReference type="NCBI Taxonomy" id="178901"/>
    <lineage>
        <taxon>Bacteria</taxon>
        <taxon>Pseudomonadati</taxon>
        <taxon>Pseudomonadota</taxon>
        <taxon>Alphaproteobacteria</taxon>
        <taxon>Acetobacterales</taxon>
        <taxon>Acetobacteraceae</taxon>
        <taxon>Acetobacter</taxon>
    </lineage>
</organism>
<dbReference type="PANTHER" id="PTHR33375:SF1">
    <property type="entry name" value="CHROMOSOME-PARTITIONING PROTEIN PARB-RELATED"/>
    <property type="match status" value="1"/>
</dbReference>
<dbReference type="Gene3D" id="3.90.1530.30">
    <property type="match status" value="1"/>
</dbReference>
<accession>A0A149VB01</accession>
<dbReference type="InterPro" id="IPR003115">
    <property type="entry name" value="ParB_N"/>
</dbReference>
<dbReference type="Proteomes" id="UP000075538">
    <property type="component" value="Unassembled WGS sequence"/>
</dbReference>
<comment type="similarity">
    <text evidence="1">Belongs to the ParB family.</text>
</comment>
<dbReference type="SUPFAM" id="SSF110849">
    <property type="entry name" value="ParB/Sulfiredoxin"/>
    <property type="match status" value="1"/>
</dbReference>
<sequence length="295" mass="32877">MATNRPRQKKSSPILGMAAGMIDEASANFITKDSKFKHTFEVHVDQLIPDPGQARKKFDNDALAELAATMAEHGQLQPVLVRRNPMGTPKWIIVAGERRWRAANFLHWPTVLAIEFTGDAEVASLIENLQRVDLSPYEEAAGLQHLLEVRGWSQSQAVETLGKPKSEISATLRLLSLGKECLAKLSEHGVSKNVLVELARIEDVDLRNDLISQAQDGKLTVKQVRVAKDRPQKSLIDTLKKSAPSTPLSFKTLDKITSRIAVLRTQRQTISPSERDKLVSLRREIDETLAKIKVE</sequence>
<dbReference type="Pfam" id="PF17762">
    <property type="entry name" value="HTH_ParB"/>
    <property type="match status" value="1"/>
</dbReference>
<dbReference type="InterPro" id="IPR041468">
    <property type="entry name" value="HTH_ParB/Spo0J"/>
</dbReference>
<dbReference type="NCBIfam" id="TIGR00180">
    <property type="entry name" value="parB_part"/>
    <property type="match status" value="1"/>
</dbReference>
<protein>
    <recommendedName>
        <fullName evidence="3">ParB-like N-terminal domain-containing protein</fullName>
    </recommendedName>
</protein>
<dbReference type="GO" id="GO:0003677">
    <property type="term" value="F:DNA binding"/>
    <property type="evidence" value="ECO:0007669"/>
    <property type="project" value="InterPro"/>
</dbReference>
<dbReference type="Pfam" id="PF02195">
    <property type="entry name" value="ParB_N"/>
    <property type="match status" value="1"/>
</dbReference>
<evidence type="ECO:0000256" key="1">
    <source>
        <dbReference type="ARBA" id="ARBA00006295"/>
    </source>
</evidence>
<dbReference type="GO" id="GO:0007059">
    <property type="term" value="P:chromosome segregation"/>
    <property type="evidence" value="ECO:0007669"/>
    <property type="project" value="UniProtKB-KW"/>
</dbReference>
<dbReference type="PATRIC" id="fig|178901.15.peg.3372"/>
<name>A0A149VB01_9PROT</name>
<gene>
    <name evidence="4" type="ORF">AD953_04660</name>
</gene>
<dbReference type="GO" id="GO:0005694">
    <property type="term" value="C:chromosome"/>
    <property type="evidence" value="ECO:0007669"/>
    <property type="project" value="TreeGrafter"/>
</dbReference>
<dbReference type="SMART" id="SM00470">
    <property type="entry name" value="ParB"/>
    <property type="match status" value="1"/>
</dbReference>
<keyword evidence="2" id="KW-0159">Chromosome partition</keyword>
<evidence type="ECO:0000259" key="3">
    <source>
        <dbReference type="SMART" id="SM00470"/>
    </source>
</evidence>
<evidence type="ECO:0000313" key="5">
    <source>
        <dbReference type="Proteomes" id="UP000075538"/>
    </source>
</evidence>
<evidence type="ECO:0000256" key="2">
    <source>
        <dbReference type="ARBA" id="ARBA00022829"/>
    </source>
</evidence>
<proteinExistence type="inferred from homology"/>
<dbReference type="PANTHER" id="PTHR33375">
    <property type="entry name" value="CHROMOSOME-PARTITIONING PROTEIN PARB-RELATED"/>
    <property type="match status" value="1"/>
</dbReference>
<comment type="caution">
    <text evidence="4">The sequence shown here is derived from an EMBL/GenBank/DDBJ whole genome shotgun (WGS) entry which is preliminary data.</text>
</comment>
<feature type="domain" description="ParB-like N-terminal" evidence="3">
    <location>
        <begin position="40"/>
        <end position="129"/>
    </location>
</feature>
<dbReference type="InterPro" id="IPR050336">
    <property type="entry name" value="Chromosome_partition/occlusion"/>
</dbReference>
<dbReference type="Gene3D" id="1.10.10.2830">
    <property type="match status" value="1"/>
</dbReference>